<evidence type="ECO:0000256" key="3">
    <source>
        <dbReference type="ARBA" id="ARBA00010617"/>
    </source>
</evidence>
<keyword evidence="6" id="KW-0560">Oxidoreductase</keyword>
<evidence type="ECO:0000256" key="2">
    <source>
        <dbReference type="ARBA" id="ARBA00005179"/>
    </source>
</evidence>
<gene>
    <name evidence="9" type="ORF">FA13DRAFT_211832</name>
</gene>
<dbReference type="PANTHER" id="PTHR46300:SF7">
    <property type="entry name" value="P450, PUTATIVE (EUROFUNG)-RELATED"/>
    <property type="match status" value="1"/>
</dbReference>
<evidence type="ECO:0000256" key="6">
    <source>
        <dbReference type="ARBA" id="ARBA00023002"/>
    </source>
</evidence>
<dbReference type="SUPFAM" id="SSF48264">
    <property type="entry name" value="Cytochrome P450"/>
    <property type="match status" value="1"/>
</dbReference>
<dbReference type="InterPro" id="IPR002401">
    <property type="entry name" value="Cyt_P450_E_grp-I"/>
</dbReference>
<dbReference type="EMBL" id="QPFP01000139">
    <property type="protein sequence ID" value="TEB20462.1"/>
    <property type="molecule type" value="Genomic_DNA"/>
</dbReference>
<comment type="pathway">
    <text evidence="2">Secondary metabolite biosynthesis.</text>
</comment>
<accession>A0A4Y7SG13</accession>
<evidence type="ECO:0000313" key="10">
    <source>
        <dbReference type="Proteomes" id="UP000298030"/>
    </source>
</evidence>
<reference evidence="9 10" key="1">
    <citation type="journal article" date="2019" name="Nat. Ecol. Evol.">
        <title>Megaphylogeny resolves global patterns of mushroom evolution.</title>
        <authorList>
            <person name="Varga T."/>
            <person name="Krizsan K."/>
            <person name="Foldi C."/>
            <person name="Dima B."/>
            <person name="Sanchez-Garcia M."/>
            <person name="Sanchez-Ramirez S."/>
            <person name="Szollosi G.J."/>
            <person name="Szarkandi J.G."/>
            <person name="Papp V."/>
            <person name="Albert L."/>
            <person name="Andreopoulos W."/>
            <person name="Angelini C."/>
            <person name="Antonin V."/>
            <person name="Barry K.W."/>
            <person name="Bougher N.L."/>
            <person name="Buchanan P."/>
            <person name="Buyck B."/>
            <person name="Bense V."/>
            <person name="Catcheside P."/>
            <person name="Chovatia M."/>
            <person name="Cooper J."/>
            <person name="Damon W."/>
            <person name="Desjardin D."/>
            <person name="Finy P."/>
            <person name="Geml J."/>
            <person name="Haridas S."/>
            <person name="Hughes K."/>
            <person name="Justo A."/>
            <person name="Karasinski D."/>
            <person name="Kautmanova I."/>
            <person name="Kiss B."/>
            <person name="Kocsube S."/>
            <person name="Kotiranta H."/>
            <person name="LaButti K.M."/>
            <person name="Lechner B.E."/>
            <person name="Liimatainen K."/>
            <person name="Lipzen A."/>
            <person name="Lukacs Z."/>
            <person name="Mihaltcheva S."/>
            <person name="Morgado L.N."/>
            <person name="Niskanen T."/>
            <person name="Noordeloos M.E."/>
            <person name="Ohm R.A."/>
            <person name="Ortiz-Santana B."/>
            <person name="Ovrebo C."/>
            <person name="Racz N."/>
            <person name="Riley R."/>
            <person name="Savchenko A."/>
            <person name="Shiryaev A."/>
            <person name="Soop K."/>
            <person name="Spirin V."/>
            <person name="Szebenyi C."/>
            <person name="Tomsovsky M."/>
            <person name="Tulloss R.E."/>
            <person name="Uehling J."/>
            <person name="Grigoriev I.V."/>
            <person name="Vagvolgyi C."/>
            <person name="Papp T."/>
            <person name="Martin F.M."/>
            <person name="Miettinen O."/>
            <person name="Hibbett D.S."/>
            <person name="Nagy L.G."/>
        </authorList>
    </citation>
    <scope>NUCLEOTIDE SEQUENCE [LARGE SCALE GENOMIC DNA]</scope>
    <source>
        <strain evidence="9 10">FP101781</strain>
    </source>
</reference>
<keyword evidence="5" id="KW-0479">Metal-binding</keyword>
<evidence type="ECO:0000256" key="7">
    <source>
        <dbReference type="ARBA" id="ARBA00023004"/>
    </source>
</evidence>
<keyword evidence="10" id="KW-1185">Reference proteome</keyword>
<dbReference type="PRINTS" id="PR00463">
    <property type="entry name" value="EP450I"/>
</dbReference>
<keyword evidence="4" id="KW-0349">Heme</keyword>
<keyword evidence="8" id="KW-0503">Monooxygenase</keyword>
<dbReference type="GO" id="GO:0020037">
    <property type="term" value="F:heme binding"/>
    <property type="evidence" value="ECO:0007669"/>
    <property type="project" value="InterPro"/>
</dbReference>
<name>A0A4Y7SG13_COPMI</name>
<dbReference type="PANTHER" id="PTHR46300">
    <property type="entry name" value="P450, PUTATIVE (EUROFUNG)-RELATED-RELATED"/>
    <property type="match status" value="1"/>
</dbReference>
<evidence type="ECO:0000256" key="5">
    <source>
        <dbReference type="ARBA" id="ARBA00022723"/>
    </source>
</evidence>
<evidence type="ECO:0000313" key="9">
    <source>
        <dbReference type="EMBL" id="TEB20462.1"/>
    </source>
</evidence>
<dbReference type="InterPro" id="IPR001128">
    <property type="entry name" value="Cyt_P450"/>
</dbReference>
<proteinExistence type="inferred from homology"/>
<dbReference type="OrthoDB" id="2789670at2759"/>
<comment type="cofactor">
    <cofactor evidence="1">
        <name>heme</name>
        <dbReference type="ChEBI" id="CHEBI:30413"/>
    </cofactor>
</comment>
<dbReference type="GO" id="GO:0016705">
    <property type="term" value="F:oxidoreductase activity, acting on paired donors, with incorporation or reduction of molecular oxygen"/>
    <property type="evidence" value="ECO:0007669"/>
    <property type="project" value="InterPro"/>
</dbReference>
<evidence type="ECO:0000256" key="1">
    <source>
        <dbReference type="ARBA" id="ARBA00001971"/>
    </source>
</evidence>
<evidence type="ECO:0000256" key="8">
    <source>
        <dbReference type="ARBA" id="ARBA00023033"/>
    </source>
</evidence>
<dbReference type="Proteomes" id="UP000298030">
    <property type="component" value="Unassembled WGS sequence"/>
</dbReference>
<dbReference type="GO" id="GO:0005506">
    <property type="term" value="F:iron ion binding"/>
    <property type="evidence" value="ECO:0007669"/>
    <property type="project" value="InterPro"/>
</dbReference>
<dbReference type="STRING" id="71717.A0A4Y7SG13"/>
<dbReference type="GO" id="GO:0004497">
    <property type="term" value="F:monooxygenase activity"/>
    <property type="evidence" value="ECO:0007669"/>
    <property type="project" value="UniProtKB-KW"/>
</dbReference>
<comment type="caution">
    <text evidence="9">The sequence shown here is derived from an EMBL/GenBank/DDBJ whole genome shotgun (WGS) entry which is preliminary data.</text>
</comment>
<protein>
    <submittedName>
        <fullName evidence="9">Cytochrome P450</fullName>
    </submittedName>
</protein>
<comment type="similarity">
    <text evidence="3">Belongs to the cytochrome P450 family.</text>
</comment>
<dbReference type="InterPro" id="IPR050364">
    <property type="entry name" value="Cytochrome_P450_fung"/>
</dbReference>
<dbReference type="AlphaFoldDB" id="A0A4Y7SG13"/>
<dbReference type="Gene3D" id="1.10.630.10">
    <property type="entry name" value="Cytochrome P450"/>
    <property type="match status" value="1"/>
</dbReference>
<sequence length="196" mass="21691">MSALASAGPEAGYYVVDFIPSFRWLPSWFPGVAFKRDPAVWAPQVAAMAREPFKFVEDAMMKGNARSCVATELLQELDPSDQRYKEKRKVIHSVVSVVYAAGSDTTVSSIATFFLAMSQHPDIQAKAQSVLDEALSSQGRLPDFTDYKKLPYIEALVREVLRWRPVALVPVPHAVTQDDVYNSYHIPAGATVISNV</sequence>
<dbReference type="Pfam" id="PF00067">
    <property type="entry name" value="p450"/>
    <property type="match status" value="1"/>
</dbReference>
<organism evidence="9 10">
    <name type="scientific">Coprinellus micaceus</name>
    <name type="common">Glistening ink-cap mushroom</name>
    <name type="synonym">Coprinus micaceus</name>
    <dbReference type="NCBI Taxonomy" id="71717"/>
    <lineage>
        <taxon>Eukaryota</taxon>
        <taxon>Fungi</taxon>
        <taxon>Dikarya</taxon>
        <taxon>Basidiomycota</taxon>
        <taxon>Agaricomycotina</taxon>
        <taxon>Agaricomycetes</taxon>
        <taxon>Agaricomycetidae</taxon>
        <taxon>Agaricales</taxon>
        <taxon>Agaricineae</taxon>
        <taxon>Psathyrellaceae</taxon>
        <taxon>Coprinellus</taxon>
    </lineage>
</organism>
<dbReference type="InterPro" id="IPR036396">
    <property type="entry name" value="Cyt_P450_sf"/>
</dbReference>
<evidence type="ECO:0000256" key="4">
    <source>
        <dbReference type="ARBA" id="ARBA00022617"/>
    </source>
</evidence>
<keyword evidence="7" id="KW-0408">Iron</keyword>